<feature type="region of interest" description="Disordered" evidence="1">
    <location>
        <begin position="102"/>
        <end position="126"/>
    </location>
</feature>
<organism evidence="3 4">
    <name type="scientific">Phytophthora fragariaefolia</name>
    <dbReference type="NCBI Taxonomy" id="1490495"/>
    <lineage>
        <taxon>Eukaryota</taxon>
        <taxon>Sar</taxon>
        <taxon>Stramenopiles</taxon>
        <taxon>Oomycota</taxon>
        <taxon>Peronosporomycetes</taxon>
        <taxon>Peronosporales</taxon>
        <taxon>Peronosporaceae</taxon>
        <taxon>Phytophthora</taxon>
    </lineage>
</organism>
<keyword evidence="2" id="KW-1133">Transmembrane helix</keyword>
<reference evidence="3" key="1">
    <citation type="submission" date="2023-04" db="EMBL/GenBank/DDBJ databases">
        <title>Phytophthora fragariaefolia NBRC 109709.</title>
        <authorList>
            <person name="Ichikawa N."/>
            <person name="Sato H."/>
            <person name="Tonouchi N."/>
        </authorList>
    </citation>
    <scope>NUCLEOTIDE SEQUENCE</scope>
    <source>
        <strain evidence="3">NBRC 109709</strain>
    </source>
</reference>
<keyword evidence="2" id="KW-0472">Membrane</keyword>
<name>A0A9W6YB78_9STRA</name>
<gene>
    <name evidence="3" type="ORF">Pfra01_002475100</name>
</gene>
<sequence length="170" mass="18955">MRQRAGVCINYGVTFAAVIEMTSMTLILVLARKWRVPAKHGDVPNAYVKAEKEAELDIYLRIPQGMVIPKELLEKLGVPQRAGAGAAQGALWPEADRPDLEQVAPQEAHRHRLHPEPGEHVRLRQTPGWRSTGGWSLCRRPAGHWHRADRRGCVLRRDQLAVAQGPSVST</sequence>
<dbReference type="EMBL" id="BSXT01004416">
    <property type="protein sequence ID" value="GMF57806.1"/>
    <property type="molecule type" value="Genomic_DNA"/>
</dbReference>
<proteinExistence type="predicted"/>
<evidence type="ECO:0000313" key="4">
    <source>
        <dbReference type="Proteomes" id="UP001165121"/>
    </source>
</evidence>
<feature type="transmembrane region" description="Helical" evidence="2">
    <location>
        <begin position="12"/>
        <end position="31"/>
    </location>
</feature>
<dbReference type="Proteomes" id="UP001165121">
    <property type="component" value="Unassembled WGS sequence"/>
</dbReference>
<keyword evidence="2" id="KW-0812">Transmembrane</keyword>
<evidence type="ECO:0000256" key="1">
    <source>
        <dbReference type="SAM" id="MobiDB-lite"/>
    </source>
</evidence>
<accession>A0A9W6YB78</accession>
<evidence type="ECO:0000313" key="3">
    <source>
        <dbReference type="EMBL" id="GMF57806.1"/>
    </source>
</evidence>
<evidence type="ECO:0000256" key="2">
    <source>
        <dbReference type="SAM" id="Phobius"/>
    </source>
</evidence>
<dbReference type="AlphaFoldDB" id="A0A9W6YB78"/>
<keyword evidence="4" id="KW-1185">Reference proteome</keyword>
<comment type="caution">
    <text evidence="3">The sequence shown here is derived from an EMBL/GenBank/DDBJ whole genome shotgun (WGS) entry which is preliminary data.</text>
</comment>
<dbReference type="OrthoDB" id="163507at2759"/>
<protein>
    <submittedName>
        <fullName evidence="3">Unnamed protein product</fullName>
    </submittedName>
</protein>